<name>S4V5V5_PACCR</name>
<comment type="subcellular location">
    <subcellularLocation>
        <location evidence="1 12">Mitochondrion membrane</location>
        <topology evidence="1 12">Single-pass membrane protein</topology>
    </subcellularLocation>
</comment>
<comment type="subunit">
    <text evidence="3">F-type ATPases have 2 components, CF(1) - the catalytic core - and CF(0) - the membrane proton channel.</text>
</comment>
<dbReference type="GO" id="GO:0031966">
    <property type="term" value="C:mitochondrial membrane"/>
    <property type="evidence" value="ECO:0007669"/>
    <property type="project" value="UniProtKB-SubCell"/>
</dbReference>
<evidence type="ECO:0000256" key="2">
    <source>
        <dbReference type="ARBA" id="ARBA00008892"/>
    </source>
</evidence>
<evidence type="ECO:0000256" key="12">
    <source>
        <dbReference type="RuleBase" id="RU003661"/>
    </source>
</evidence>
<protein>
    <recommendedName>
        <fullName evidence="12">ATP synthase complex subunit 8</fullName>
    </recommendedName>
</protein>
<evidence type="ECO:0000256" key="4">
    <source>
        <dbReference type="ARBA" id="ARBA00022448"/>
    </source>
</evidence>
<dbReference type="CTD" id="4509"/>
<dbReference type="GeneID" id="16216597"/>
<keyword evidence="11 13" id="KW-0472">Membrane</keyword>
<dbReference type="EMBL" id="KC878511">
    <property type="protein sequence ID" value="AGO20484.1"/>
    <property type="molecule type" value="Genomic_DNA"/>
</dbReference>
<evidence type="ECO:0000256" key="5">
    <source>
        <dbReference type="ARBA" id="ARBA00022547"/>
    </source>
</evidence>
<keyword evidence="10 12" id="KW-0496">Mitochondrion</keyword>
<dbReference type="RefSeq" id="YP_008238996.1">
    <property type="nucleotide sequence ID" value="NC_021754.1"/>
</dbReference>
<sequence length="52" mass="6428">MPQMAPIYWLYMFFFFGLTLLLFFILNYFIKPFEKMQSTSNSYHSNFKPWSL</sequence>
<evidence type="ECO:0000256" key="7">
    <source>
        <dbReference type="ARBA" id="ARBA00022781"/>
    </source>
</evidence>
<feature type="transmembrane region" description="Helical" evidence="13">
    <location>
        <begin position="6"/>
        <end position="30"/>
    </location>
</feature>
<dbReference type="GO" id="GO:0015078">
    <property type="term" value="F:proton transmembrane transporter activity"/>
    <property type="evidence" value="ECO:0007669"/>
    <property type="project" value="InterPro"/>
</dbReference>
<dbReference type="InterPro" id="IPR001421">
    <property type="entry name" value="ATP8_metazoa"/>
</dbReference>
<dbReference type="GO" id="GO:0015986">
    <property type="term" value="P:proton motive force-driven ATP synthesis"/>
    <property type="evidence" value="ECO:0007669"/>
    <property type="project" value="InterPro"/>
</dbReference>
<evidence type="ECO:0000256" key="3">
    <source>
        <dbReference type="ARBA" id="ARBA00011291"/>
    </source>
</evidence>
<dbReference type="Pfam" id="PF00895">
    <property type="entry name" value="ATP-synt_8"/>
    <property type="match status" value="1"/>
</dbReference>
<dbReference type="AlphaFoldDB" id="S4V5V5"/>
<geneLocation type="mitochondrion" evidence="14"/>
<evidence type="ECO:0000256" key="10">
    <source>
        <dbReference type="ARBA" id="ARBA00023128"/>
    </source>
</evidence>
<comment type="similarity">
    <text evidence="2 12">Belongs to the ATPase protein 8 family.</text>
</comment>
<keyword evidence="9 12" id="KW-0406">Ion transport</keyword>
<evidence type="ECO:0000256" key="6">
    <source>
        <dbReference type="ARBA" id="ARBA00022692"/>
    </source>
</evidence>
<dbReference type="GO" id="GO:0045259">
    <property type="term" value="C:proton-transporting ATP synthase complex"/>
    <property type="evidence" value="ECO:0007669"/>
    <property type="project" value="UniProtKB-KW"/>
</dbReference>
<evidence type="ECO:0000256" key="1">
    <source>
        <dbReference type="ARBA" id="ARBA00004304"/>
    </source>
</evidence>
<gene>
    <name evidence="14" type="primary">ATP8</name>
</gene>
<reference evidence="14" key="2">
    <citation type="journal article" date="2014" name="Mitochondrial DNA">
        <title>The complete mitogenome of the lined shore crab Pachygrapsus crassipes Randall 1840 (Crustacea: Decapoda: Grapsidae).</title>
        <authorList>
            <person name="Yu Y.Q."/>
            <person name="Ma W.M."/>
            <person name="Yang W.J."/>
            <person name="Yang J.S."/>
        </authorList>
    </citation>
    <scope>NUCLEOTIDE SEQUENCE</scope>
</reference>
<keyword evidence="4 12" id="KW-0813">Transport</keyword>
<accession>S4V5V5</accession>
<evidence type="ECO:0000256" key="8">
    <source>
        <dbReference type="ARBA" id="ARBA00022989"/>
    </source>
</evidence>
<organism evidence="14">
    <name type="scientific">Pachygrapsus crassipes</name>
    <name type="common">Striped shore crab</name>
    <dbReference type="NCBI Taxonomy" id="307936"/>
    <lineage>
        <taxon>Eukaryota</taxon>
        <taxon>Metazoa</taxon>
        <taxon>Ecdysozoa</taxon>
        <taxon>Arthropoda</taxon>
        <taxon>Crustacea</taxon>
        <taxon>Multicrustacea</taxon>
        <taxon>Malacostraca</taxon>
        <taxon>Eumalacostraca</taxon>
        <taxon>Eucarida</taxon>
        <taxon>Decapoda</taxon>
        <taxon>Pleocyemata</taxon>
        <taxon>Brachyura</taxon>
        <taxon>Eubrachyura</taxon>
        <taxon>Grapsoidea</taxon>
        <taxon>Grapsidae</taxon>
        <taxon>Pachygrapsus</taxon>
    </lineage>
</organism>
<reference evidence="14" key="1">
    <citation type="submission" date="2013-04" db="EMBL/GenBank/DDBJ databases">
        <authorList>
            <person name="Yang J.-S."/>
            <person name="Yu Y.-Q."/>
            <person name="Yang W.-J."/>
        </authorList>
    </citation>
    <scope>NUCLEOTIDE SEQUENCE</scope>
</reference>
<evidence type="ECO:0000256" key="11">
    <source>
        <dbReference type="ARBA" id="ARBA00023136"/>
    </source>
</evidence>
<evidence type="ECO:0000256" key="13">
    <source>
        <dbReference type="SAM" id="Phobius"/>
    </source>
</evidence>
<keyword evidence="7 12" id="KW-0375">Hydrogen ion transport</keyword>
<keyword evidence="5 12" id="KW-0138">CF(0)</keyword>
<evidence type="ECO:0000313" key="14">
    <source>
        <dbReference type="EMBL" id="AGO20484.1"/>
    </source>
</evidence>
<proteinExistence type="inferred from homology"/>
<keyword evidence="6 12" id="KW-0812">Transmembrane</keyword>
<evidence type="ECO:0000256" key="9">
    <source>
        <dbReference type="ARBA" id="ARBA00023065"/>
    </source>
</evidence>
<keyword evidence="8 13" id="KW-1133">Transmembrane helix</keyword>